<dbReference type="Gene3D" id="3.40.50.150">
    <property type="entry name" value="Vaccinia Virus protein VP39"/>
    <property type="match status" value="1"/>
</dbReference>
<proteinExistence type="predicted"/>
<evidence type="ECO:0000256" key="2">
    <source>
        <dbReference type="ARBA" id="ARBA00022679"/>
    </source>
</evidence>
<feature type="domain" description="Methyltransferase type 12" evidence="5">
    <location>
        <begin position="63"/>
        <end position="160"/>
    </location>
</feature>
<keyword evidence="2 6" id="KW-0808">Transferase</keyword>
<evidence type="ECO:0000313" key="6">
    <source>
        <dbReference type="EMBL" id="MBB4961327.1"/>
    </source>
</evidence>
<protein>
    <submittedName>
        <fullName evidence="6">SAM-dependent methyltransferase</fullName>
    </submittedName>
</protein>
<keyword evidence="3" id="KW-0949">S-adenosyl-L-methionine</keyword>
<dbReference type="AlphaFoldDB" id="A0A7W7SUQ8"/>
<keyword evidence="7" id="KW-1185">Reference proteome</keyword>
<feature type="region of interest" description="Disordered" evidence="4">
    <location>
        <begin position="300"/>
        <end position="326"/>
    </location>
</feature>
<dbReference type="CDD" id="cd02440">
    <property type="entry name" value="AdoMet_MTases"/>
    <property type="match status" value="1"/>
</dbReference>
<organism evidence="6 7">
    <name type="scientific">Micromonospora polyrhachis</name>
    <dbReference type="NCBI Taxonomy" id="1282883"/>
    <lineage>
        <taxon>Bacteria</taxon>
        <taxon>Bacillati</taxon>
        <taxon>Actinomycetota</taxon>
        <taxon>Actinomycetes</taxon>
        <taxon>Micromonosporales</taxon>
        <taxon>Micromonosporaceae</taxon>
        <taxon>Micromonospora</taxon>
    </lineage>
</organism>
<dbReference type="PANTHER" id="PTHR43464:SF19">
    <property type="entry name" value="UBIQUINONE BIOSYNTHESIS O-METHYLTRANSFERASE, MITOCHONDRIAL"/>
    <property type="match status" value="1"/>
</dbReference>
<dbReference type="RefSeq" id="WP_184536937.1">
    <property type="nucleotide sequence ID" value="NZ_JACHJW010000001.1"/>
</dbReference>
<gene>
    <name evidence="6" type="ORF">FHR38_005060</name>
</gene>
<dbReference type="GO" id="GO:0032259">
    <property type="term" value="P:methylation"/>
    <property type="evidence" value="ECO:0007669"/>
    <property type="project" value="UniProtKB-KW"/>
</dbReference>
<evidence type="ECO:0000256" key="4">
    <source>
        <dbReference type="SAM" id="MobiDB-lite"/>
    </source>
</evidence>
<evidence type="ECO:0000259" key="5">
    <source>
        <dbReference type="Pfam" id="PF08242"/>
    </source>
</evidence>
<dbReference type="InterPro" id="IPR029063">
    <property type="entry name" value="SAM-dependent_MTases_sf"/>
</dbReference>
<evidence type="ECO:0000256" key="1">
    <source>
        <dbReference type="ARBA" id="ARBA00022603"/>
    </source>
</evidence>
<reference evidence="6 7" key="1">
    <citation type="submission" date="2020-08" db="EMBL/GenBank/DDBJ databases">
        <title>Sequencing the genomes of 1000 actinobacteria strains.</title>
        <authorList>
            <person name="Klenk H.-P."/>
        </authorList>
    </citation>
    <scope>NUCLEOTIDE SEQUENCE [LARGE SCALE GENOMIC DNA]</scope>
    <source>
        <strain evidence="6 7">DSM 45886</strain>
    </source>
</reference>
<accession>A0A7W7SUQ8</accession>
<comment type="caution">
    <text evidence="6">The sequence shown here is derived from an EMBL/GenBank/DDBJ whole genome shotgun (WGS) entry which is preliminary data.</text>
</comment>
<dbReference type="InterPro" id="IPR013217">
    <property type="entry name" value="Methyltransf_12"/>
</dbReference>
<feature type="compositionally biased region" description="Low complexity" evidence="4">
    <location>
        <begin position="309"/>
        <end position="326"/>
    </location>
</feature>
<keyword evidence="1 6" id="KW-0489">Methyltransferase</keyword>
<dbReference type="PANTHER" id="PTHR43464">
    <property type="entry name" value="METHYLTRANSFERASE"/>
    <property type="match status" value="1"/>
</dbReference>
<sequence length="326" mass="34555">MGAYQEKHQVDWSALATELEQLAQIRSPWQRQATAWLRELVVARSPELVTDTGPSAVPTGSILDVGSGPGVTACLLAQAFPAARVLAVDIQPELLDRAANRARGLGLADRIGTLRADLGDSGDQLPAADLIWASSVVHHFGDQRAALGRLAAVLRPGGLLAVAEGGLPTRFLPRDTGTGRPGLQARLDALMEDWFAARRDALAGSVAVAEDWPGLLSVAGLTPVGSRTFLVDLPAPLDPATREHVHDMLTRQRDLLDDRLDSDDRRQLDRLLDPDSAHGVLRRPDTFLLAASTVHVAARTTADGATDETPVTGTSVPGTSVTRATG</sequence>
<dbReference type="EMBL" id="JACHJW010000001">
    <property type="protein sequence ID" value="MBB4961327.1"/>
    <property type="molecule type" value="Genomic_DNA"/>
</dbReference>
<name>A0A7W7SUQ8_9ACTN</name>
<dbReference type="Pfam" id="PF08242">
    <property type="entry name" value="Methyltransf_12"/>
    <property type="match status" value="1"/>
</dbReference>
<evidence type="ECO:0000256" key="3">
    <source>
        <dbReference type="ARBA" id="ARBA00022691"/>
    </source>
</evidence>
<dbReference type="GO" id="GO:0008168">
    <property type="term" value="F:methyltransferase activity"/>
    <property type="evidence" value="ECO:0007669"/>
    <property type="project" value="UniProtKB-KW"/>
</dbReference>
<dbReference type="SUPFAM" id="SSF53335">
    <property type="entry name" value="S-adenosyl-L-methionine-dependent methyltransferases"/>
    <property type="match status" value="1"/>
</dbReference>
<dbReference type="Proteomes" id="UP000578819">
    <property type="component" value="Unassembled WGS sequence"/>
</dbReference>
<evidence type="ECO:0000313" key="7">
    <source>
        <dbReference type="Proteomes" id="UP000578819"/>
    </source>
</evidence>